<dbReference type="SMART" id="SM00382">
    <property type="entry name" value="AAA"/>
    <property type="match status" value="1"/>
</dbReference>
<comment type="caution">
    <text evidence="2">The sequence shown here is derived from an EMBL/GenBank/DDBJ whole genome shotgun (WGS) entry which is preliminary data.</text>
</comment>
<dbReference type="InterPro" id="IPR003593">
    <property type="entry name" value="AAA+_ATPase"/>
</dbReference>
<evidence type="ECO:0000313" key="3">
    <source>
        <dbReference type="Proteomes" id="UP000469292"/>
    </source>
</evidence>
<evidence type="ECO:0000259" key="1">
    <source>
        <dbReference type="SMART" id="SM00382"/>
    </source>
</evidence>
<dbReference type="InterPro" id="IPR027417">
    <property type="entry name" value="P-loop_NTPase"/>
</dbReference>
<organism evidence="2 3">
    <name type="scientific">Bifidobacterium choloepi</name>
    <dbReference type="NCBI Taxonomy" id="2614131"/>
    <lineage>
        <taxon>Bacteria</taxon>
        <taxon>Bacillati</taxon>
        <taxon>Actinomycetota</taxon>
        <taxon>Actinomycetes</taxon>
        <taxon>Bifidobacteriales</taxon>
        <taxon>Bifidobacteriaceae</taxon>
        <taxon>Bifidobacterium</taxon>
    </lineage>
</organism>
<dbReference type="EMBL" id="VYSG01000001">
    <property type="protein sequence ID" value="NEG69172.1"/>
    <property type="molecule type" value="Genomic_DNA"/>
</dbReference>
<protein>
    <submittedName>
        <fullName evidence="2">AAA domain-containing protein</fullName>
    </submittedName>
</protein>
<dbReference type="AlphaFoldDB" id="A0A6I5NJY8"/>
<keyword evidence="3" id="KW-1185">Reference proteome</keyword>
<sequence length="503" mass="55663">MFLSKTSLWAIFLLSSSHHGYQRSFRTIWFDFISVRIDCVHYGNGDDIGNSPSPNVRRNTSRKQTRNIIMPHREHGPGSAEDVLTLLSVCEATHQVPVIVGAPGVGKTSLIRQWSHDHGYGEPICVVGGDLDPTDVTGIPYPQDGNLTLLRPVFQQRAMDDERHVLFFDEFSNTPRAVQASLLKILGERVFADGSPISDNVMVIGAMNADDSAVDYTPIGLPMVNRLVFMSYWPGDRFVSEGISSGWGRYTALPAQDEYDEQDCERNIAEYGEQWHQLIGRFLRANSAQILRYPDVIDRGRAGQAEAVYQVDSEHDPNELWVMANCWASPRSWTNVADMLAALGPTGELGPIQQRILRGTVGLQGATLFADFIHQEDAVKPEALLRNPTLIDWQNGSLNEITEAENHVVAYLSQCNGKDGRPGISDVINYFNAAAGTGDWKGHKVPGMSRYVAKDISAKTASYRTMADLASSQGLDAEFSSARISWLEAFAIVDGTMENTLRQ</sequence>
<name>A0A6I5NJY8_9BIFI</name>
<feature type="domain" description="AAA+ ATPase" evidence="1">
    <location>
        <begin position="93"/>
        <end position="237"/>
    </location>
</feature>
<dbReference type="GO" id="GO:0005524">
    <property type="term" value="F:ATP binding"/>
    <property type="evidence" value="ECO:0007669"/>
    <property type="project" value="InterPro"/>
</dbReference>
<dbReference type="InterPro" id="IPR011704">
    <property type="entry name" value="ATPase_dyneun-rel_AAA"/>
</dbReference>
<dbReference type="GO" id="GO:0016887">
    <property type="term" value="F:ATP hydrolysis activity"/>
    <property type="evidence" value="ECO:0007669"/>
    <property type="project" value="InterPro"/>
</dbReference>
<evidence type="ECO:0000313" key="2">
    <source>
        <dbReference type="EMBL" id="NEG69172.1"/>
    </source>
</evidence>
<dbReference type="Proteomes" id="UP000469292">
    <property type="component" value="Unassembled WGS sequence"/>
</dbReference>
<accession>A0A6I5NJY8</accession>
<dbReference type="Gene3D" id="3.40.50.300">
    <property type="entry name" value="P-loop containing nucleotide triphosphate hydrolases"/>
    <property type="match status" value="1"/>
</dbReference>
<proteinExistence type="predicted"/>
<gene>
    <name evidence="2" type="ORF">F6S87_00720</name>
</gene>
<dbReference type="CDD" id="cd00009">
    <property type="entry name" value="AAA"/>
    <property type="match status" value="1"/>
</dbReference>
<reference evidence="2 3" key="1">
    <citation type="submission" date="2019-09" db="EMBL/GenBank/DDBJ databases">
        <title>Phylogenetic characterization of a novel taxon of the genus Bifidobacterium: Bifidobacterium choloepi sp. nov.</title>
        <authorList>
            <person name="Modesto M."/>
            <person name="Satti M."/>
        </authorList>
    </citation>
    <scope>NUCLEOTIDE SEQUENCE [LARGE SCALE GENOMIC DNA]</scope>
    <source>
        <strain evidence="2 3">BRDM6</strain>
    </source>
</reference>
<dbReference type="SUPFAM" id="SSF52540">
    <property type="entry name" value="P-loop containing nucleoside triphosphate hydrolases"/>
    <property type="match status" value="1"/>
</dbReference>
<dbReference type="Pfam" id="PF07728">
    <property type="entry name" value="AAA_5"/>
    <property type="match status" value="1"/>
</dbReference>